<comment type="caution">
    <text evidence="2">The sequence shown here is derived from an EMBL/GenBank/DDBJ whole genome shotgun (WGS) entry which is preliminary data.</text>
</comment>
<accession>A0ABS8BB46</accession>
<reference evidence="2 3" key="1">
    <citation type="submission" date="2021-10" db="EMBL/GenBank/DDBJ databases">
        <title>Streptomyces sp. strain SMC 277, a novel streptomycete isolated from soil.</title>
        <authorList>
            <person name="Chanama M."/>
        </authorList>
    </citation>
    <scope>NUCLEOTIDE SEQUENCE [LARGE SCALE GENOMIC DNA]</scope>
    <source>
        <strain evidence="2 3">SMC 277</strain>
    </source>
</reference>
<organism evidence="2 3">
    <name type="scientific">Streptomyces antimicrobicus</name>
    <dbReference type="NCBI Taxonomy" id="2883108"/>
    <lineage>
        <taxon>Bacteria</taxon>
        <taxon>Bacillati</taxon>
        <taxon>Actinomycetota</taxon>
        <taxon>Actinomycetes</taxon>
        <taxon>Kitasatosporales</taxon>
        <taxon>Streptomycetaceae</taxon>
        <taxon>Streptomyces</taxon>
    </lineage>
</organism>
<evidence type="ECO:0000313" key="2">
    <source>
        <dbReference type="EMBL" id="MCB5181756.1"/>
    </source>
</evidence>
<sequence length="72" mass="7553">MDPQNRALAVPPVTAVPSPLSGAADGPAPTDHTITTTERGSFCLAVCSCGWQGPARRSRDLARKDAERHRAG</sequence>
<feature type="region of interest" description="Disordered" evidence="1">
    <location>
        <begin position="1"/>
        <end position="35"/>
    </location>
</feature>
<name>A0ABS8BB46_9ACTN</name>
<gene>
    <name evidence="2" type="ORF">LG632_20535</name>
</gene>
<evidence type="ECO:0000313" key="3">
    <source>
        <dbReference type="Proteomes" id="UP001199054"/>
    </source>
</evidence>
<keyword evidence="3" id="KW-1185">Reference proteome</keyword>
<proteinExistence type="predicted"/>
<dbReference type="RefSeq" id="WP_226728844.1">
    <property type="nucleotide sequence ID" value="NZ_JAJAUY010000089.1"/>
</dbReference>
<dbReference type="Proteomes" id="UP001199054">
    <property type="component" value="Unassembled WGS sequence"/>
</dbReference>
<evidence type="ECO:0000256" key="1">
    <source>
        <dbReference type="SAM" id="MobiDB-lite"/>
    </source>
</evidence>
<dbReference type="EMBL" id="JAJAUY010000089">
    <property type="protein sequence ID" value="MCB5181756.1"/>
    <property type="molecule type" value="Genomic_DNA"/>
</dbReference>
<protein>
    <submittedName>
        <fullName evidence="2">Uncharacterized protein</fullName>
    </submittedName>
</protein>